<comment type="subcellular location">
    <subcellularLocation>
        <location evidence="2">Cell membrane</location>
    </subcellularLocation>
    <subcellularLocation>
        <location evidence="1">Membrane</location>
        <topology evidence="1">Multi-pass membrane protein</topology>
    </subcellularLocation>
</comment>
<evidence type="ECO:0000256" key="4">
    <source>
        <dbReference type="ARBA" id="ARBA00022475"/>
    </source>
</evidence>
<dbReference type="Pfam" id="PF02932">
    <property type="entry name" value="Neur_chan_memb"/>
    <property type="match status" value="1"/>
</dbReference>
<evidence type="ECO:0000256" key="9">
    <source>
        <dbReference type="ARBA" id="ARBA00023136"/>
    </source>
</evidence>
<dbReference type="InterPro" id="IPR006202">
    <property type="entry name" value="Neur_chan_lig-bd"/>
</dbReference>
<dbReference type="SUPFAM" id="SSF63712">
    <property type="entry name" value="Nicotinic receptor ligand binding domain-like"/>
    <property type="match status" value="1"/>
</dbReference>
<keyword evidence="4" id="KW-1003">Cell membrane</keyword>
<keyword evidence="8" id="KW-0406">Ion transport</keyword>
<accession>A0A023GJ12</accession>
<sequence>MDFTDFPFDRQTCGLRIESYGHTADDVVFIWKQGDNVQVARNIHIDQFTATKFVTGYCNVTTSTGEYTCLKVDFTFERHAGEVMVRAYLPSIGLVLLSWAALWTSSTSTEVRILAPMVALLVMDNLVGSMNQYDFPHTSYTKAVDSWTAFCLTFVFLILLYMTATDYVLRVTQSAKKVESKRTSATPKTVNSVCVVG</sequence>
<dbReference type="PRINTS" id="PR00253">
    <property type="entry name" value="GABAARECEPTR"/>
</dbReference>
<keyword evidence="10" id="KW-0407">Ion channel</keyword>
<reference evidence="14" key="1">
    <citation type="submission" date="2014-03" db="EMBL/GenBank/DDBJ databases">
        <title>The sialotranscriptome of Amblyomma triste, Amblyomma parvum and Amblyomma cajennense ticks, uncovered by 454-based RNA-seq.</title>
        <authorList>
            <person name="Garcia G.R."/>
            <person name="Gardinassi L.G."/>
            <person name="Ribeiro J.M."/>
            <person name="Anatriello E."/>
            <person name="Ferreira B.R."/>
            <person name="Moreira H.N."/>
            <person name="Mafra C."/>
            <person name="Olegario M.M."/>
            <person name="Szabo P.J."/>
            <person name="Miranda-Santos I.K."/>
            <person name="Maruyama S.R."/>
        </authorList>
    </citation>
    <scope>NUCLEOTIDE SEQUENCE</scope>
    <source>
        <strain evidence="14">Mato Grasso do Sul</strain>
        <tissue evidence="14">Salivary glands</tissue>
    </source>
</reference>
<feature type="transmembrane region" description="Helical" evidence="11">
    <location>
        <begin position="87"/>
        <end position="104"/>
    </location>
</feature>
<evidence type="ECO:0000256" key="3">
    <source>
        <dbReference type="ARBA" id="ARBA00022448"/>
    </source>
</evidence>
<proteinExistence type="evidence at transcript level"/>
<protein>
    <submittedName>
        <fullName evidence="14">Putative glutamate-gated chloride channel ixodes scapularis glutamate-gated chloride channel</fullName>
    </submittedName>
</protein>
<dbReference type="GO" id="GO:0005230">
    <property type="term" value="F:extracellular ligand-gated monoatomic ion channel activity"/>
    <property type="evidence" value="ECO:0007669"/>
    <property type="project" value="InterPro"/>
</dbReference>
<dbReference type="InterPro" id="IPR006029">
    <property type="entry name" value="Neurotrans-gated_channel_TM"/>
</dbReference>
<evidence type="ECO:0000259" key="12">
    <source>
        <dbReference type="Pfam" id="PF02931"/>
    </source>
</evidence>
<dbReference type="InterPro" id="IPR006028">
    <property type="entry name" value="GABAA/Glycine_rcpt"/>
</dbReference>
<keyword evidence="3" id="KW-0813">Transport</keyword>
<feature type="transmembrane region" description="Helical" evidence="11">
    <location>
        <begin position="147"/>
        <end position="169"/>
    </location>
</feature>
<evidence type="ECO:0000259" key="13">
    <source>
        <dbReference type="Pfam" id="PF02932"/>
    </source>
</evidence>
<evidence type="ECO:0000256" key="11">
    <source>
        <dbReference type="SAM" id="Phobius"/>
    </source>
</evidence>
<dbReference type="Pfam" id="PF02931">
    <property type="entry name" value="Neur_chan_LBD"/>
    <property type="match status" value="1"/>
</dbReference>
<dbReference type="InterPro" id="IPR006201">
    <property type="entry name" value="Neur_channel"/>
</dbReference>
<name>A0A023GJ12_AMBTT</name>
<dbReference type="InterPro" id="IPR038050">
    <property type="entry name" value="Neuro_actylchol_rec"/>
</dbReference>
<dbReference type="GO" id="GO:0005254">
    <property type="term" value="F:chloride channel activity"/>
    <property type="evidence" value="ECO:0007669"/>
    <property type="project" value="UniProtKB-ARBA"/>
</dbReference>
<dbReference type="GO" id="GO:0004888">
    <property type="term" value="F:transmembrane signaling receptor activity"/>
    <property type="evidence" value="ECO:0007669"/>
    <property type="project" value="InterPro"/>
</dbReference>
<evidence type="ECO:0000256" key="6">
    <source>
        <dbReference type="ARBA" id="ARBA00022729"/>
    </source>
</evidence>
<dbReference type="Gene3D" id="1.20.58.390">
    <property type="entry name" value="Neurotransmitter-gated ion-channel transmembrane domain"/>
    <property type="match status" value="1"/>
</dbReference>
<evidence type="ECO:0000256" key="2">
    <source>
        <dbReference type="ARBA" id="ARBA00004236"/>
    </source>
</evidence>
<dbReference type="AlphaFoldDB" id="A0A023GJ12"/>
<feature type="domain" description="Neurotransmitter-gated ion-channel ligand-binding" evidence="12">
    <location>
        <begin position="1"/>
        <end position="79"/>
    </location>
</feature>
<evidence type="ECO:0000256" key="8">
    <source>
        <dbReference type="ARBA" id="ARBA00023065"/>
    </source>
</evidence>
<keyword evidence="7 11" id="KW-1133">Transmembrane helix</keyword>
<evidence type="ECO:0000313" key="14">
    <source>
        <dbReference type="EMBL" id="JAC32765.1"/>
    </source>
</evidence>
<evidence type="ECO:0000256" key="5">
    <source>
        <dbReference type="ARBA" id="ARBA00022692"/>
    </source>
</evidence>
<dbReference type="GO" id="GO:0099095">
    <property type="term" value="F:ligand-gated monoatomic anion channel activity"/>
    <property type="evidence" value="ECO:0007669"/>
    <property type="project" value="UniProtKB-ARBA"/>
</dbReference>
<dbReference type="SUPFAM" id="SSF90112">
    <property type="entry name" value="Neurotransmitter-gated ion-channel transmembrane pore"/>
    <property type="match status" value="1"/>
</dbReference>
<feature type="non-terminal residue" evidence="14">
    <location>
        <position position="197"/>
    </location>
</feature>
<dbReference type="EMBL" id="GBBM01002653">
    <property type="protein sequence ID" value="JAC32765.1"/>
    <property type="molecule type" value="mRNA"/>
</dbReference>
<dbReference type="InterPro" id="IPR036719">
    <property type="entry name" value="Neuro-gated_channel_TM_sf"/>
</dbReference>
<evidence type="ECO:0000256" key="1">
    <source>
        <dbReference type="ARBA" id="ARBA00004141"/>
    </source>
</evidence>
<keyword evidence="9 11" id="KW-0472">Membrane</keyword>
<evidence type="ECO:0000256" key="7">
    <source>
        <dbReference type="ARBA" id="ARBA00022989"/>
    </source>
</evidence>
<feature type="transmembrane region" description="Helical" evidence="11">
    <location>
        <begin position="111"/>
        <end position="127"/>
    </location>
</feature>
<evidence type="ECO:0000256" key="10">
    <source>
        <dbReference type="ARBA" id="ARBA00023303"/>
    </source>
</evidence>
<dbReference type="Gene3D" id="2.70.170.10">
    <property type="entry name" value="Neurotransmitter-gated ion-channel ligand-binding domain"/>
    <property type="match status" value="1"/>
</dbReference>
<dbReference type="InterPro" id="IPR036734">
    <property type="entry name" value="Neur_chan_lig-bd_sf"/>
</dbReference>
<keyword evidence="6" id="KW-0732">Signal</keyword>
<dbReference type="PANTHER" id="PTHR18945">
    <property type="entry name" value="NEUROTRANSMITTER GATED ION CHANNEL"/>
    <property type="match status" value="1"/>
</dbReference>
<keyword evidence="5 11" id="KW-0812">Transmembrane</keyword>
<feature type="domain" description="Neurotransmitter-gated ion-channel transmembrane" evidence="13">
    <location>
        <begin position="88"/>
        <end position="190"/>
    </location>
</feature>
<organism evidence="14">
    <name type="scientific">Amblyomma triste</name>
    <name type="common">Neotropical tick</name>
    <dbReference type="NCBI Taxonomy" id="251400"/>
    <lineage>
        <taxon>Eukaryota</taxon>
        <taxon>Metazoa</taxon>
        <taxon>Ecdysozoa</taxon>
        <taxon>Arthropoda</taxon>
        <taxon>Chelicerata</taxon>
        <taxon>Arachnida</taxon>
        <taxon>Acari</taxon>
        <taxon>Parasitiformes</taxon>
        <taxon>Ixodida</taxon>
        <taxon>Ixodoidea</taxon>
        <taxon>Ixodidae</taxon>
        <taxon>Amblyomminae</taxon>
        <taxon>Amblyomma</taxon>
    </lineage>
</organism>
<dbReference type="GO" id="GO:0005886">
    <property type="term" value="C:plasma membrane"/>
    <property type="evidence" value="ECO:0007669"/>
    <property type="project" value="UniProtKB-SubCell"/>
</dbReference>